<dbReference type="Pfam" id="PF00775">
    <property type="entry name" value="Dioxygenase_C"/>
    <property type="match status" value="1"/>
</dbReference>
<evidence type="ECO:0000256" key="2">
    <source>
        <dbReference type="ARBA" id="ARBA00022964"/>
    </source>
</evidence>
<dbReference type="PANTHER" id="PTHR33711">
    <property type="entry name" value="DIOXYGENASE, PUTATIVE (AFU_ORTHOLOGUE AFUA_2G02910)-RELATED"/>
    <property type="match status" value="1"/>
</dbReference>
<accession>A0A175RB25</accession>
<dbReference type="OrthoDB" id="9805815at2"/>
<dbReference type="InterPro" id="IPR012786">
    <property type="entry name" value="Protocat_dOase_a"/>
</dbReference>
<evidence type="ECO:0000256" key="3">
    <source>
        <dbReference type="ARBA" id="ARBA00023002"/>
    </source>
</evidence>
<sequence length="208" mass="22975">MAQRLDYLKESPSQTAGPYVHIGTNPNWVEITGVWKDDLGLVIVGPDTKGERVILEGQVTDGAGSPVRDALIEIWQADAEGFHNSPAETRGQADPAFAGWARQPLSEGDGTFRFETIRPGRVPYPDGRPQAPHVTVWIVARGINLGLHTRLYFGDEVEANAADPLLNRIPEPARRATLIAPRTERDGLPVFRFDIRLQGENETVFLDM</sequence>
<dbReference type="AlphaFoldDB" id="A0A175RB25"/>
<dbReference type="GO" id="GO:0008199">
    <property type="term" value="F:ferric iron binding"/>
    <property type="evidence" value="ECO:0007669"/>
    <property type="project" value="InterPro"/>
</dbReference>
<dbReference type="InterPro" id="IPR000627">
    <property type="entry name" value="Intradiol_dOase_C"/>
</dbReference>
<comment type="similarity">
    <text evidence="1">Belongs to the intradiol ring-cleavage dioxygenase family.</text>
</comment>
<dbReference type="GO" id="GO:0018578">
    <property type="term" value="F:protocatechuate 3,4-dioxygenase activity"/>
    <property type="evidence" value="ECO:0007669"/>
    <property type="project" value="InterPro"/>
</dbReference>
<evidence type="ECO:0000256" key="1">
    <source>
        <dbReference type="ARBA" id="ARBA00007825"/>
    </source>
</evidence>
<evidence type="ECO:0000313" key="5">
    <source>
        <dbReference type="EMBL" id="KTQ97030.1"/>
    </source>
</evidence>
<proteinExistence type="inferred from homology"/>
<dbReference type="InterPro" id="IPR015889">
    <property type="entry name" value="Intradiol_dOase_core"/>
</dbReference>
<feature type="domain" description="Intradiol ring-cleavage dioxygenases" evidence="4">
    <location>
        <begin position="26"/>
        <end position="199"/>
    </location>
</feature>
<keyword evidence="3" id="KW-0560">Oxidoreductase</keyword>
<dbReference type="STRING" id="401562.NS365_18575"/>
<dbReference type="Proteomes" id="UP000078272">
    <property type="component" value="Unassembled WGS sequence"/>
</dbReference>
<dbReference type="CDD" id="cd03463">
    <property type="entry name" value="3_4-PCD_alpha"/>
    <property type="match status" value="1"/>
</dbReference>
<dbReference type="PANTHER" id="PTHR33711:SF9">
    <property type="entry name" value="PROTOCATECHUATE 3,4-DIOXYGENASE ALPHA CHAIN"/>
    <property type="match status" value="1"/>
</dbReference>
<keyword evidence="2 5" id="KW-0223">Dioxygenase</keyword>
<evidence type="ECO:0000259" key="4">
    <source>
        <dbReference type="Pfam" id="PF00775"/>
    </source>
</evidence>
<dbReference type="InterPro" id="IPR050770">
    <property type="entry name" value="Intradiol_RC_Dioxygenase"/>
</dbReference>
<dbReference type="RefSeq" id="WP_058634204.1">
    <property type="nucleotide sequence ID" value="NZ_LDPZ01000012.1"/>
</dbReference>
<comment type="caution">
    <text evidence="5">The sequence shown here is derived from an EMBL/GenBank/DDBJ whole genome shotgun (WGS) entry which is preliminary data.</text>
</comment>
<dbReference type="SUPFAM" id="SSF49482">
    <property type="entry name" value="Aromatic compound dioxygenase"/>
    <property type="match status" value="1"/>
</dbReference>
<dbReference type="PATRIC" id="fig|401562.3.peg.438"/>
<organism evidence="5 6">
    <name type="scientific">Aureimonas ureilytica</name>
    <dbReference type="NCBI Taxonomy" id="401562"/>
    <lineage>
        <taxon>Bacteria</taxon>
        <taxon>Pseudomonadati</taxon>
        <taxon>Pseudomonadota</taxon>
        <taxon>Alphaproteobacteria</taxon>
        <taxon>Hyphomicrobiales</taxon>
        <taxon>Aurantimonadaceae</taxon>
        <taxon>Aureimonas</taxon>
    </lineage>
</organism>
<evidence type="ECO:0000313" key="6">
    <source>
        <dbReference type="Proteomes" id="UP000078272"/>
    </source>
</evidence>
<dbReference type="EMBL" id="LDPZ01000012">
    <property type="protein sequence ID" value="KTQ97030.1"/>
    <property type="molecule type" value="Genomic_DNA"/>
</dbReference>
<dbReference type="eggNOG" id="COG3485">
    <property type="taxonomic scope" value="Bacteria"/>
</dbReference>
<gene>
    <name evidence="5" type="ORF">NS226_05855</name>
</gene>
<reference evidence="5 6" key="1">
    <citation type="journal article" date="2016" name="Front. Microbiol.">
        <title>Genomic Resource of Rice Seed Associated Bacteria.</title>
        <authorList>
            <person name="Midha S."/>
            <person name="Bansal K."/>
            <person name="Sharma S."/>
            <person name="Kumar N."/>
            <person name="Patil P.P."/>
            <person name="Chaudhry V."/>
            <person name="Patil P.B."/>
        </authorList>
    </citation>
    <scope>NUCLEOTIDE SEQUENCE [LARGE SCALE GENOMIC DNA]</scope>
    <source>
        <strain evidence="5 6">NS226</strain>
    </source>
</reference>
<dbReference type="NCBIfam" id="TIGR02423">
    <property type="entry name" value="protocat_alph"/>
    <property type="match status" value="1"/>
</dbReference>
<name>A0A175RB25_9HYPH</name>
<dbReference type="Gene3D" id="2.60.130.10">
    <property type="entry name" value="Aromatic compound dioxygenase"/>
    <property type="match status" value="1"/>
</dbReference>
<protein>
    <submittedName>
        <fullName evidence="5">Protocatechuate 3,4-dioxygenase</fullName>
    </submittedName>
</protein>